<dbReference type="SUPFAM" id="SSF141694">
    <property type="entry name" value="AF2212/PG0164-like"/>
    <property type="match status" value="1"/>
</dbReference>
<comment type="caution">
    <text evidence="1">The sequence shown here is derived from an EMBL/GenBank/DDBJ whole genome shotgun (WGS) entry which is preliminary data.</text>
</comment>
<reference evidence="2" key="1">
    <citation type="submission" date="2019-01" db="EMBL/GenBank/DDBJ databases">
        <title>Cytophagaceae bacterium strain CAR-16.</title>
        <authorList>
            <person name="Chen W.-M."/>
        </authorList>
    </citation>
    <scope>NUCLEOTIDE SEQUENCE [LARGE SCALE GENOMIC DNA]</scope>
    <source>
        <strain evidence="2">ICH-30</strain>
    </source>
</reference>
<evidence type="ECO:0000313" key="1">
    <source>
        <dbReference type="EMBL" id="RXR33636.1"/>
    </source>
</evidence>
<keyword evidence="2" id="KW-1185">Reference proteome</keyword>
<evidence type="ECO:0000313" key="2">
    <source>
        <dbReference type="Proteomes" id="UP000289734"/>
    </source>
</evidence>
<dbReference type="InterPro" id="IPR037079">
    <property type="entry name" value="AF2212/PG0164-like_sf"/>
</dbReference>
<name>A0A4V1N4X0_9FLAO</name>
<proteinExistence type="predicted"/>
<sequence>MDIFMCCCVVIFIFTKIIKFNQVRMKFNGQVCSFDDNALYWELHIPIPENVFSTLVELAKDKRVVCTLNRDFSFHCAMLPKGTFHYILLNRAICKKLNLHLNDDVEVELVKDESKYGMPLSEEMHEVLFSDPEGSDLFHQLTPGKQRTLIHVVNKYKSSQLRIEKSFVILEHLKSRKGVLDFKGLNEDFKNFNKNF</sequence>
<dbReference type="AlphaFoldDB" id="A0A4V1N4X0"/>
<protein>
    <submittedName>
        <fullName evidence="1">DUF1905 domain-containing protein</fullName>
    </submittedName>
</protein>
<accession>A0A4V1N4X0</accession>
<dbReference type="InterPro" id="IPR015018">
    <property type="entry name" value="DUF1905"/>
</dbReference>
<dbReference type="Gene3D" id="2.40.30.100">
    <property type="entry name" value="AF2212/PG0164-like"/>
    <property type="match status" value="1"/>
</dbReference>
<dbReference type="OrthoDB" id="959664at2"/>
<dbReference type="Pfam" id="PF08922">
    <property type="entry name" value="DUF1905"/>
    <property type="match status" value="1"/>
</dbReference>
<gene>
    <name evidence="1" type="ORF">EQG68_05265</name>
</gene>
<dbReference type="Proteomes" id="UP000289734">
    <property type="component" value="Unassembled WGS sequence"/>
</dbReference>
<organism evidence="1 2">
    <name type="scientific">Flavobacterium piscinae</name>
    <dbReference type="NCBI Taxonomy" id="2506424"/>
    <lineage>
        <taxon>Bacteria</taxon>
        <taxon>Pseudomonadati</taxon>
        <taxon>Bacteroidota</taxon>
        <taxon>Flavobacteriia</taxon>
        <taxon>Flavobacteriales</taxon>
        <taxon>Flavobacteriaceae</taxon>
        <taxon>Flavobacterium</taxon>
    </lineage>
</organism>
<dbReference type="EMBL" id="SBKQ01000004">
    <property type="protein sequence ID" value="RXR33636.1"/>
    <property type="molecule type" value="Genomic_DNA"/>
</dbReference>